<evidence type="ECO:0000313" key="6">
    <source>
        <dbReference type="Proteomes" id="UP001296104"/>
    </source>
</evidence>
<dbReference type="InterPro" id="IPR001138">
    <property type="entry name" value="Zn2Cys6_DnaBD"/>
</dbReference>
<proteinExistence type="predicted"/>
<protein>
    <submittedName>
        <fullName evidence="5">Transcriptional regulatory</fullName>
    </submittedName>
</protein>
<gene>
    <name evidence="5" type="ORF">LECACI_7A006997</name>
</gene>
<keyword evidence="6" id="KW-1185">Reference proteome</keyword>
<evidence type="ECO:0000259" key="4">
    <source>
        <dbReference type="PROSITE" id="PS50048"/>
    </source>
</evidence>
<accession>A0AAI9ED75</accession>
<feature type="compositionally biased region" description="Pro residues" evidence="3">
    <location>
        <begin position="802"/>
        <end position="815"/>
    </location>
</feature>
<dbReference type="InterPro" id="IPR036864">
    <property type="entry name" value="Zn2-C6_fun-type_DNA-bd_sf"/>
</dbReference>
<feature type="domain" description="Zn(2)-C6 fungal-type" evidence="4">
    <location>
        <begin position="47"/>
        <end position="75"/>
    </location>
</feature>
<dbReference type="SMART" id="SM00066">
    <property type="entry name" value="GAL4"/>
    <property type="match status" value="1"/>
</dbReference>
<evidence type="ECO:0000256" key="2">
    <source>
        <dbReference type="ARBA" id="ARBA00023242"/>
    </source>
</evidence>
<dbReference type="PROSITE" id="PS00463">
    <property type="entry name" value="ZN2_CY6_FUNGAL_1"/>
    <property type="match status" value="1"/>
</dbReference>
<keyword evidence="2" id="KW-0539">Nucleus</keyword>
<dbReference type="GO" id="GO:0045944">
    <property type="term" value="P:positive regulation of transcription by RNA polymerase II"/>
    <property type="evidence" value="ECO:0007669"/>
    <property type="project" value="TreeGrafter"/>
</dbReference>
<dbReference type="AlphaFoldDB" id="A0AAI9ED75"/>
<feature type="region of interest" description="Disordered" evidence="3">
    <location>
        <begin position="786"/>
        <end position="835"/>
    </location>
</feature>
<dbReference type="Pfam" id="PF11951">
    <property type="entry name" value="Fungal_trans_2"/>
    <property type="match status" value="1"/>
</dbReference>
<evidence type="ECO:0000256" key="1">
    <source>
        <dbReference type="ARBA" id="ARBA00004123"/>
    </source>
</evidence>
<dbReference type="GO" id="GO:0005634">
    <property type="term" value="C:nucleus"/>
    <property type="evidence" value="ECO:0007669"/>
    <property type="project" value="UniProtKB-SubCell"/>
</dbReference>
<dbReference type="Pfam" id="PF00172">
    <property type="entry name" value="Zn_clus"/>
    <property type="match status" value="1"/>
</dbReference>
<sequence>MASRLNFDADHPYDDDDDAHAESRFGDISAAEAALKAKLSRKRTKTGCLTCRKRRIKCGEERPVCKNCIKSKRHCDGYNQRVVFRPPTFEYHPAPNGGAHITFQAAAPIPGAQQPPPYHDSHAASIDPSASAPLQPHAFEDGHVNVYDLPRHQPPHFAGLGRAQPAFQHDHFADPAYESMSQPFHFAPSHQPVSYPGPNLYTQAQHVYQPPRAPDTPQQHLDAPGPRGDGLRQGPAVLHHDEQKPFPPREGMPPVTSLAHIYQQHPSQPPQPQEHRDSVHGHFQLQDQAWSDTKPAVKAEHDFFPTPVSCKSSRTLSFSQTPVTASQQQWAASGQMQQHGQTAPAEYARPVESTYGGWPQPHAPGSSQPAPADHTTPEYYEHESHATPNHTPTYMLTAAAVEAQDDEYYDVGSDEEVEGDAYADEQQGHEQQQQQQQQTLRRILAANHISSQGLLSRRYDTFLYEGILNHYRVEEVASPLKNPATARVFAHFISATGPSLSIFERHPRNTSVLFTEGSIPLSQQGLWTYRMPRAALRNQGLLHAMLAMASLHIARLQNASVTPSMQHYAWALRRIHASVGKPERRLQVTTIAATMLLGFYEIMTADHLKWNMHLAGSKQLFVETDFVKMTKGFRRLKRERHEKMMRHQAGRRRRHSSEELFSQDDLLDQIADVDERVISRLTGKEVRYDDHGSVGASYSGIPPALDLARFEILKDLYWWYCKQDVIQSIVSGNPLLMDFSRWANCPPRAPLGKGDAVYGTFDHLVLLLGRIADFSSRDRERKLKQMELNGGQWRPAPGMNIPRPPNQQQAPPPTPMSTTSNGMPGQAFPQAGQPTPGQVPAMPQFYGMAPAPRSNVHMPSSYTPSVSIPTPQSAHPPSAFDYDLEKETAAALQEYGRIRAALNLFEQSLGEAFEPLKSEYQPPMDTPFGTALFYRSYDIGCLWALYNMAQLIALRAHPHMPPAAHLAAAIAARETASYANQIGRIAAGIVPGPENQPLNPSLGAALCESCMPSFFAAVQYRDYEQRRATVTRIWSIAQRTGWGSAELIANGCETAWVKAAAAGRGPPWERIARPAEHRDDPRLNGSWEHLDPNLPPDDLNNDDDRRLVGSKPVVRLKWAIGVMGVEEDVERMIRVHGTGGTGIG</sequence>
<dbReference type="GO" id="GO:0000976">
    <property type="term" value="F:transcription cis-regulatory region binding"/>
    <property type="evidence" value="ECO:0007669"/>
    <property type="project" value="TreeGrafter"/>
</dbReference>
<name>A0AAI9ED75_9PEZI</name>
<feature type="compositionally biased region" description="Basic and acidic residues" evidence="3">
    <location>
        <begin position="375"/>
        <end position="385"/>
    </location>
</feature>
<dbReference type="SUPFAM" id="SSF57701">
    <property type="entry name" value="Zn2/Cys6 DNA-binding domain"/>
    <property type="match status" value="1"/>
</dbReference>
<feature type="region of interest" description="Disordered" evidence="3">
    <location>
        <begin position="209"/>
        <end position="251"/>
    </location>
</feature>
<dbReference type="PANTHER" id="PTHR37534:SF23">
    <property type="entry name" value="ZN(II)2CYS6 TRANSCRIPTION FACTOR (EUROFUNG)"/>
    <property type="match status" value="1"/>
</dbReference>
<dbReference type="GO" id="GO:0000981">
    <property type="term" value="F:DNA-binding transcription factor activity, RNA polymerase II-specific"/>
    <property type="evidence" value="ECO:0007669"/>
    <property type="project" value="InterPro"/>
</dbReference>
<dbReference type="CDD" id="cd00067">
    <property type="entry name" value="GAL4"/>
    <property type="match status" value="1"/>
</dbReference>
<dbReference type="EMBL" id="CAVMBE010000054">
    <property type="protein sequence ID" value="CAK4031839.1"/>
    <property type="molecule type" value="Genomic_DNA"/>
</dbReference>
<organism evidence="5 6">
    <name type="scientific">Lecanosticta acicola</name>
    <dbReference type="NCBI Taxonomy" id="111012"/>
    <lineage>
        <taxon>Eukaryota</taxon>
        <taxon>Fungi</taxon>
        <taxon>Dikarya</taxon>
        <taxon>Ascomycota</taxon>
        <taxon>Pezizomycotina</taxon>
        <taxon>Dothideomycetes</taxon>
        <taxon>Dothideomycetidae</taxon>
        <taxon>Mycosphaerellales</taxon>
        <taxon>Mycosphaerellaceae</taxon>
        <taxon>Lecanosticta</taxon>
    </lineage>
</organism>
<dbReference type="PANTHER" id="PTHR37534">
    <property type="entry name" value="TRANSCRIPTIONAL ACTIVATOR PROTEIN UGA3"/>
    <property type="match status" value="1"/>
</dbReference>
<dbReference type="GO" id="GO:0008270">
    <property type="term" value="F:zinc ion binding"/>
    <property type="evidence" value="ECO:0007669"/>
    <property type="project" value="InterPro"/>
</dbReference>
<comment type="caution">
    <text evidence="5">The sequence shown here is derived from an EMBL/GenBank/DDBJ whole genome shotgun (WGS) entry which is preliminary data.</text>
</comment>
<feature type="region of interest" description="Disordered" evidence="3">
    <location>
        <begin position="1074"/>
        <end position="1103"/>
    </location>
</feature>
<dbReference type="PROSITE" id="PS50048">
    <property type="entry name" value="ZN2_CY6_FUNGAL_2"/>
    <property type="match status" value="1"/>
</dbReference>
<reference evidence="5" key="1">
    <citation type="submission" date="2023-11" db="EMBL/GenBank/DDBJ databases">
        <authorList>
            <person name="Alioto T."/>
            <person name="Alioto T."/>
            <person name="Gomez Garrido J."/>
        </authorList>
    </citation>
    <scope>NUCLEOTIDE SEQUENCE</scope>
</reference>
<evidence type="ECO:0000313" key="5">
    <source>
        <dbReference type="EMBL" id="CAK4031839.1"/>
    </source>
</evidence>
<dbReference type="InterPro" id="IPR021858">
    <property type="entry name" value="Fun_TF"/>
</dbReference>
<dbReference type="Proteomes" id="UP001296104">
    <property type="component" value="Unassembled WGS sequence"/>
</dbReference>
<evidence type="ECO:0000256" key="3">
    <source>
        <dbReference type="SAM" id="MobiDB-lite"/>
    </source>
</evidence>
<dbReference type="Gene3D" id="4.10.240.10">
    <property type="entry name" value="Zn(2)-C6 fungal-type DNA-binding domain"/>
    <property type="match status" value="1"/>
</dbReference>
<feature type="region of interest" description="Disordered" evidence="3">
    <location>
        <begin position="1"/>
        <end position="20"/>
    </location>
</feature>
<comment type="subcellular location">
    <subcellularLocation>
        <location evidence="1">Nucleus</location>
    </subcellularLocation>
</comment>
<feature type="region of interest" description="Disordered" evidence="3">
    <location>
        <begin position="351"/>
        <end position="391"/>
    </location>
</feature>